<accession>A0AAX4IG19</accession>
<keyword evidence="2" id="KW-1185">Reference proteome</keyword>
<organism evidence="1 2">
    <name type="scientific">Colletotrichum destructivum</name>
    <dbReference type="NCBI Taxonomy" id="34406"/>
    <lineage>
        <taxon>Eukaryota</taxon>
        <taxon>Fungi</taxon>
        <taxon>Dikarya</taxon>
        <taxon>Ascomycota</taxon>
        <taxon>Pezizomycotina</taxon>
        <taxon>Sordariomycetes</taxon>
        <taxon>Hypocreomycetidae</taxon>
        <taxon>Glomerellales</taxon>
        <taxon>Glomerellaceae</taxon>
        <taxon>Colletotrichum</taxon>
        <taxon>Colletotrichum destructivum species complex</taxon>
    </lineage>
</organism>
<evidence type="ECO:0000313" key="1">
    <source>
        <dbReference type="EMBL" id="WQF82005.1"/>
    </source>
</evidence>
<proteinExistence type="predicted"/>
<gene>
    <name evidence="1" type="ORF">CDEST_07019</name>
</gene>
<protein>
    <submittedName>
        <fullName evidence="1">Uncharacterized protein</fullName>
    </submittedName>
</protein>
<dbReference type="Proteomes" id="UP001322277">
    <property type="component" value="Chromosome 4"/>
</dbReference>
<sequence>MVQTTFTLTATFVELGKVKSRAIIIHFCFYHWQLTSTYPCKAGLFGLCVFLLGDFPGVTIRYPTNKLLRFYKHLVLFFILIFQGRREGVSLHSHT</sequence>
<name>A0AAX4IG19_9PEZI</name>
<dbReference type="AlphaFoldDB" id="A0AAX4IG19"/>
<dbReference type="KEGG" id="cdet:87943522"/>
<dbReference type="GeneID" id="87943522"/>
<dbReference type="RefSeq" id="XP_062779229.1">
    <property type="nucleotide sequence ID" value="XM_062923178.1"/>
</dbReference>
<reference evidence="2" key="1">
    <citation type="journal article" date="2023" name="bioRxiv">
        <title>Complete genome of the Medicago anthracnose fungus, Colletotrichum destructivum, reveals a mini-chromosome-like region within a core chromosome.</title>
        <authorList>
            <person name="Lapalu N."/>
            <person name="Simon A."/>
            <person name="Lu A."/>
            <person name="Plaumann P.-L."/>
            <person name="Amselem J."/>
            <person name="Pigne S."/>
            <person name="Auger A."/>
            <person name="Koch C."/>
            <person name="Dallery J.-F."/>
            <person name="O'Connell R.J."/>
        </authorList>
    </citation>
    <scope>NUCLEOTIDE SEQUENCE [LARGE SCALE GENOMIC DNA]</scope>
    <source>
        <strain evidence="2">CBS 520.97</strain>
    </source>
</reference>
<dbReference type="EMBL" id="CP137308">
    <property type="protein sequence ID" value="WQF82005.1"/>
    <property type="molecule type" value="Genomic_DNA"/>
</dbReference>
<evidence type="ECO:0000313" key="2">
    <source>
        <dbReference type="Proteomes" id="UP001322277"/>
    </source>
</evidence>